<reference evidence="9" key="1">
    <citation type="submission" date="2017-09" db="EMBL/GenBank/DDBJ databases">
        <title>Depth-based differentiation of microbial function through sediment-hosted aquifers and enrichment of novel symbionts in the deep terrestrial subsurface.</title>
        <authorList>
            <person name="Probst A.J."/>
            <person name="Ladd B."/>
            <person name="Jarett J.K."/>
            <person name="Geller-Mcgrath D.E."/>
            <person name="Sieber C.M.K."/>
            <person name="Emerson J.B."/>
            <person name="Anantharaman K."/>
            <person name="Thomas B.C."/>
            <person name="Malmstrom R."/>
            <person name="Stieglmeier M."/>
            <person name="Klingl A."/>
            <person name="Woyke T."/>
            <person name="Ryan C.M."/>
            <person name="Banfield J.F."/>
        </authorList>
    </citation>
    <scope>NUCLEOTIDE SEQUENCE [LARGE SCALE GENOMIC DNA]</scope>
</reference>
<evidence type="ECO:0000256" key="6">
    <source>
        <dbReference type="SAM" id="Phobius"/>
    </source>
</evidence>
<name>A0A2H0X8Y1_UNCKA</name>
<evidence type="ECO:0000313" key="8">
    <source>
        <dbReference type="EMBL" id="PIS20639.1"/>
    </source>
</evidence>
<feature type="transmembrane region" description="Helical" evidence="6">
    <location>
        <begin position="303"/>
        <end position="328"/>
    </location>
</feature>
<keyword evidence="6" id="KW-0812">Transmembrane</keyword>
<evidence type="ECO:0000256" key="2">
    <source>
        <dbReference type="ARBA" id="ARBA00022475"/>
    </source>
</evidence>
<dbReference type="InterPro" id="IPR001173">
    <property type="entry name" value="Glyco_trans_2-like"/>
</dbReference>
<gene>
    <name evidence="8" type="ORF">COT52_02730</name>
</gene>
<organism evidence="8 9">
    <name type="scientific">candidate division WWE3 bacterium CG08_land_8_20_14_0_20_43_13</name>
    <dbReference type="NCBI Taxonomy" id="1975087"/>
    <lineage>
        <taxon>Bacteria</taxon>
        <taxon>Katanobacteria</taxon>
    </lineage>
</organism>
<feature type="transmembrane region" description="Helical" evidence="6">
    <location>
        <begin position="279"/>
        <end position="297"/>
    </location>
</feature>
<evidence type="ECO:0000313" key="9">
    <source>
        <dbReference type="Proteomes" id="UP000231414"/>
    </source>
</evidence>
<dbReference type="InterPro" id="IPR029044">
    <property type="entry name" value="Nucleotide-diphossugar_trans"/>
</dbReference>
<dbReference type="Proteomes" id="UP000231414">
    <property type="component" value="Unassembled WGS sequence"/>
</dbReference>
<dbReference type="AlphaFoldDB" id="A0A2H0X8Y1"/>
<dbReference type="GO" id="GO:0005886">
    <property type="term" value="C:plasma membrane"/>
    <property type="evidence" value="ECO:0007669"/>
    <property type="project" value="UniProtKB-SubCell"/>
</dbReference>
<dbReference type="PANTHER" id="PTHR43646">
    <property type="entry name" value="GLYCOSYLTRANSFERASE"/>
    <property type="match status" value="1"/>
</dbReference>
<keyword evidence="6" id="KW-1133">Transmembrane helix</keyword>
<dbReference type="Pfam" id="PF00535">
    <property type="entry name" value="Glycos_transf_2"/>
    <property type="match status" value="1"/>
</dbReference>
<evidence type="ECO:0000259" key="7">
    <source>
        <dbReference type="Pfam" id="PF00535"/>
    </source>
</evidence>
<dbReference type="EMBL" id="PEYW01000039">
    <property type="protein sequence ID" value="PIS20639.1"/>
    <property type="molecule type" value="Genomic_DNA"/>
</dbReference>
<dbReference type="CDD" id="cd00761">
    <property type="entry name" value="Glyco_tranf_GTA_type"/>
    <property type="match status" value="1"/>
</dbReference>
<keyword evidence="2" id="KW-1003">Cell membrane</keyword>
<sequence length="353" mass="40702">MQQPSVSVIIPTLNSSRTLDECLSSIRVQDYPQDLIEILIMDGGSTDGTGGISIRHNARFIDGGYRENQEARKGLGLIMAQNEYALYIDSDNILPNSQWLNQMVRPFYEHPEVIATQTWRYGLKPGFGIMNRYCALIGANDPVPFYLGKCEKISHFNDEWRRTPILKDCGDYFLVNFTLDNLPTVGANGFVIKKGLLLDSNCTPDQFFHIDVISDLVKAGHNPFAMVRNEIYHDTSSKLSNLAVRRMKYFMEHSPSKSARRYFVFDIHQKKDVLGMLRFVIHSATVFPALFFAWQGYRRKKDAAWFLHPYVCLSFLVAYAFSSIYLFVTVRSYLFGQKTKKYWERFKISRQPS</sequence>
<comment type="subcellular location">
    <subcellularLocation>
        <location evidence="1">Cell membrane</location>
    </subcellularLocation>
</comment>
<evidence type="ECO:0000256" key="3">
    <source>
        <dbReference type="ARBA" id="ARBA00022676"/>
    </source>
</evidence>
<accession>A0A2H0X8Y1</accession>
<dbReference type="SUPFAM" id="SSF53448">
    <property type="entry name" value="Nucleotide-diphospho-sugar transferases"/>
    <property type="match status" value="1"/>
</dbReference>
<keyword evidence="3" id="KW-0328">Glycosyltransferase</keyword>
<dbReference type="Gene3D" id="3.90.550.10">
    <property type="entry name" value="Spore Coat Polysaccharide Biosynthesis Protein SpsA, Chain A"/>
    <property type="match status" value="1"/>
</dbReference>
<protein>
    <recommendedName>
        <fullName evidence="7">Glycosyltransferase 2-like domain-containing protein</fullName>
    </recommendedName>
</protein>
<comment type="caution">
    <text evidence="8">The sequence shown here is derived from an EMBL/GenBank/DDBJ whole genome shotgun (WGS) entry which is preliminary data.</text>
</comment>
<feature type="domain" description="Glycosyltransferase 2-like" evidence="7">
    <location>
        <begin position="7"/>
        <end position="131"/>
    </location>
</feature>
<keyword evidence="4" id="KW-0808">Transferase</keyword>
<evidence type="ECO:0000256" key="5">
    <source>
        <dbReference type="ARBA" id="ARBA00023136"/>
    </source>
</evidence>
<evidence type="ECO:0000256" key="1">
    <source>
        <dbReference type="ARBA" id="ARBA00004236"/>
    </source>
</evidence>
<dbReference type="PANTHER" id="PTHR43646:SF2">
    <property type="entry name" value="GLYCOSYLTRANSFERASE 2-LIKE DOMAIN-CONTAINING PROTEIN"/>
    <property type="match status" value="1"/>
</dbReference>
<dbReference type="GO" id="GO:0016757">
    <property type="term" value="F:glycosyltransferase activity"/>
    <property type="evidence" value="ECO:0007669"/>
    <property type="project" value="UniProtKB-KW"/>
</dbReference>
<evidence type="ECO:0000256" key="4">
    <source>
        <dbReference type="ARBA" id="ARBA00022679"/>
    </source>
</evidence>
<keyword evidence="5 6" id="KW-0472">Membrane</keyword>
<proteinExistence type="predicted"/>